<dbReference type="EMBL" id="GISG01156482">
    <property type="protein sequence ID" value="MBA4648648.1"/>
    <property type="molecule type" value="Transcribed_RNA"/>
</dbReference>
<feature type="transmembrane region" description="Helical" evidence="2">
    <location>
        <begin position="150"/>
        <end position="168"/>
    </location>
</feature>
<protein>
    <submittedName>
        <fullName evidence="5">Uncharacterized protein</fullName>
    </submittedName>
</protein>
<dbReference type="InterPro" id="IPR002921">
    <property type="entry name" value="Fungal_lipase-type"/>
</dbReference>
<dbReference type="EMBL" id="GISG01156477">
    <property type="protein sequence ID" value="MBA4648643.1"/>
    <property type="molecule type" value="Transcribed_RNA"/>
</dbReference>
<evidence type="ECO:0000259" key="3">
    <source>
        <dbReference type="Pfam" id="PF01764"/>
    </source>
</evidence>
<proteinExistence type="predicted"/>
<reference evidence="5" key="2">
    <citation type="submission" date="2020-07" db="EMBL/GenBank/DDBJ databases">
        <authorList>
            <person name="Vera ALvarez R."/>
            <person name="Arias-Moreno D.M."/>
            <person name="Jimenez-Jacinto V."/>
            <person name="Jimenez-Bremont J.F."/>
            <person name="Swaminathan K."/>
            <person name="Moose S.P."/>
            <person name="Guerrero-Gonzalez M.L."/>
            <person name="Marino-Ramirez L."/>
            <person name="Landsman D."/>
            <person name="Rodriguez-Kessler M."/>
            <person name="Delgado-Sanchez P."/>
        </authorList>
    </citation>
    <scope>NUCLEOTIDE SEQUENCE</scope>
    <source>
        <tissue evidence="5">Cladode</tissue>
    </source>
</reference>
<dbReference type="SUPFAM" id="SSF53474">
    <property type="entry name" value="alpha/beta-Hydrolases"/>
    <property type="match status" value="1"/>
</dbReference>
<feature type="domain" description="Fungal lipase-type" evidence="3">
    <location>
        <begin position="371"/>
        <end position="517"/>
    </location>
</feature>
<dbReference type="CDD" id="cd00519">
    <property type="entry name" value="Lipase_3"/>
    <property type="match status" value="1"/>
</dbReference>
<accession>A0A7C9DX07</accession>
<feature type="transmembrane region" description="Helical" evidence="2">
    <location>
        <begin position="47"/>
        <end position="69"/>
    </location>
</feature>
<dbReference type="AlphaFoldDB" id="A0A7C9DX07"/>
<keyword evidence="2" id="KW-0812">Transmembrane</keyword>
<sequence>MRGSLKKVVKNLRCSSIVLGVTNVGVMALGGTLIAFSPRMYCSGHQLIPFCAIMATAGVRILAMVRCAIHQQAAAIAILGSSPHDPVASNDLSRLQRRLRYKRWLCWTRLASAVTVMQFLLAVWLLFMVVKMSNGCIIGLLTSNQLWKQNLLIVFLIVVCFVAILQCFSSADILKWRSFYETQDHAWKAHYEEVFDHGIREAFCCLGRAKYLGIMENDEVYSVAQLLGDLVTYRASGAGHLELLAGLALLQRHNQYPKLDECSVDAPDDEIQEATSFHPFAEATYTGPLLDVGRNPILFPCTWLYRQGILTAWCRNRRPVLQGDNWWRGHAAAFIKYANIPPESLRRGRVNQGKCQAAYFVVVLHHIRSVVIAIRGTETPEDLITDGLCRETSLTMEDLDGLINGTLVDPMMRQSVLLSSPHYGHSGIVEAARELYKQIAGSNSAANGDDASDSGFLSSLLGAGCECEGYAVRVVGHSLGGAIAAMLGIRLHGLFPDLHVYSYGPLPCVDSVIAIACSRFVTW</sequence>
<keyword evidence="2" id="KW-0472">Membrane</keyword>
<dbReference type="InterPro" id="IPR055782">
    <property type="entry name" value="DUF7358"/>
</dbReference>
<dbReference type="GO" id="GO:0016787">
    <property type="term" value="F:hydrolase activity"/>
    <property type="evidence" value="ECO:0007669"/>
    <property type="project" value="UniProtKB-KW"/>
</dbReference>
<dbReference type="PANTHER" id="PTHR47030:SF2">
    <property type="entry name" value="LIPASE CLASS 3 FAMILY PROTEIN"/>
    <property type="match status" value="1"/>
</dbReference>
<evidence type="ECO:0000259" key="4">
    <source>
        <dbReference type="Pfam" id="PF24057"/>
    </source>
</evidence>
<dbReference type="GO" id="GO:0006629">
    <property type="term" value="P:lipid metabolic process"/>
    <property type="evidence" value="ECO:0007669"/>
    <property type="project" value="InterPro"/>
</dbReference>
<dbReference type="Gene3D" id="3.40.50.1820">
    <property type="entry name" value="alpha/beta hydrolase"/>
    <property type="match status" value="1"/>
</dbReference>
<name>A0A7C9DX07_OPUST</name>
<evidence type="ECO:0000256" key="2">
    <source>
        <dbReference type="SAM" id="Phobius"/>
    </source>
</evidence>
<dbReference type="InterPro" id="IPR029058">
    <property type="entry name" value="AB_hydrolase_fold"/>
</dbReference>
<evidence type="ECO:0000256" key="1">
    <source>
        <dbReference type="ARBA" id="ARBA00022801"/>
    </source>
</evidence>
<dbReference type="PANTHER" id="PTHR47030">
    <property type="entry name" value="LIPASE CLASS 3 FAMILY PROTEIN"/>
    <property type="match status" value="1"/>
</dbReference>
<keyword evidence="2" id="KW-1133">Transmembrane helix</keyword>
<dbReference type="Pfam" id="PF01764">
    <property type="entry name" value="Lipase_3"/>
    <property type="match status" value="1"/>
</dbReference>
<dbReference type="Pfam" id="PF24057">
    <property type="entry name" value="DUF7358"/>
    <property type="match status" value="1"/>
</dbReference>
<feature type="transmembrane region" description="Helical" evidence="2">
    <location>
        <begin position="12"/>
        <end position="35"/>
    </location>
</feature>
<evidence type="ECO:0000313" key="5">
    <source>
        <dbReference type="EMBL" id="MBA4648648.1"/>
    </source>
</evidence>
<reference evidence="5" key="1">
    <citation type="journal article" date="2013" name="J. Plant Res.">
        <title>Effect of fungi and light on seed germination of three Opuntia species from semiarid lands of central Mexico.</title>
        <authorList>
            <person name="Delgado-Sanchez P."/>
            <person name="Jimenez-Bremont J.F."/>
            <person name="Guerrero-Gonzalez Mde L."/>
            <person name="Flores J."/>
        </authorList>
    </citation>
    <scope>NUCLEOTIDE SEQUENCE</scope>
    <source>
        <tissue evidence="5">Cladode</tissue>
    </source>
</reference>
<feature type="domain" description="DUF7358" evidence="4">
    <location>
        <begin position="9"/>
        <end position="233"/>
    </location>
</feature>
<organism evidence="5">
    <name type="scientific">Opuntia streptacantha</name>
    <name type="common">Prickly pear cactus</name>
    <name type="synonym">Opuntia cardona</name>
    <dbReference type="NCBI Taxonomy" id="393608"/>
    <lineage>
        <taxon>Eukaryota</taxon>
        <taxon>Viridiplantae</taxon>
        <taxon>Streptophyta</taxon>
        <taxon>Embryophyta</taxon>
        <taxon>Tracheophyta</taxon>
        <taxon>Spermatophyta</taxon>
        <taxon>Magnoliopsida</taxon>
        <taxon>eudicotyledons</taxon>
        <taxon>Gunneridae</taxon>
        <taxon>Pentapetalae</taxon>
        <taxon>Caryophyllales</taxon>
        <taxon>Cactineae</taxon>
        <taxon>Cactaceae</taxon>
        <taxon>Opuntioideae</taxon>
        <taxon>Opuntia</taxon>
    </lineage>
</organism>
<feature type="transmembrane region" description="Helical" evidence="2">
    <location>
        <begin position="104"/>
        <end position="130"/>
    </location>
</feature>
<keyword evidence="1" id="KW-0378">Hydrolase</keyword>